<feature type="transmembrane region" description="Helical" evidence="1">
    <location>
        <begin position="430"/>
        <end position="451"/>
    </location>
</feature>
<dbReference type="Pfam" id="PF21381">
    <property type="entry name" value="MCLN_ECD"/>
    <property type="match status" value="1"/>
</dbReference>
<keyword evidence="1" id="KW-1133">Transmembrane helix</keyword>
<dbReference type="InterPro" id="IPR039031">
    <property type="entry name" value="Mucolipin"/>
</dbReference>
<keyword evidence="4" id="KW-1185">Reference proteome</keyword>
<dbReference type="Gene3D" id="1.10.287.70">
    <property type="match status" value="1"/>
</dbReference>
<reference evidence="3" key="3">
    <citation type="submission" date="2025-09" db="UniProtKB">
        <authorList>
            <consortium name="Ensembl"/>
        </authorList>
    </citation>
    <scope>IDENTIFICATION</scope>
</reference>
<keyword evidence="1" id="KW-0472">Membrane</keyword>
<evidence type="ECO:0000259" key="2">
    <source>
        <dbReference type="Pfam" id="PF21381"/>
    </source>
</evidence>
<dbReference type="PANTHER" id="PTHR12127:SF5">
    <property type="entry name" value="MUCOLIPIN-3"/>
    <property type="match status" value="1"/>
</dbReference>
<evidence type="ECO:0000313" key="3">
    <source>
        <dbReference type="Ensembl" id="ENSGACP00000008723.2"/>
    </source>
</evidence>
<organism evidence="3 4">
    <name type="scientific">Gasterosteus aculeatus aculeatus</name>
    <name type="common">three-spined stickleback</name>
    <dbReference type="NCBI Taxonomy" id="481459"/>
    <lineage>
        <taxon>Eukaryota</taxon>
        <taxon>Metazoa</taxon>
        <taxon>Chordata</taxon>
        <taxon>Craniata</taxon>
        <taxon>Vertebrata</taxon>
        <taxon>Euteleostomi</taxon>
        <taxon>Actinopterygii</taxon>
        <taxon>Neopterygii</taxon>
        <taxon>Teleostei</taxon>
        <taxon>Neoteleostei</taxon>
        <taxon>Acanthomorphata</taxon>
        <taxon>Eupercaria</taxon>
        <taxon>Perciformes</taxon>
        <taxon>Cottioidei</taxon>
        <taxon>Gasterosteales</taxon>
        <taxon>Gasterosteidae</taxon>
        <taxon>Gasterosteus</taxon>
    </lineage>
</organism>
<feature type="transmembrane region" description="Helical" evidence="1">
    <location>
        <begin position="331"/>
        <end position="349"/>
    </location>
</feature>
<feature type="transmembrane region" description="Helical" evidence="1">
    <location>
        <begin position="277"/>
        <end position="303"/>
    </location>
</feature>
<reference evidence="3" key="2">
    <citation type="submission" date="2025-08" db="UniProtKB">
        <authorList>
            <consortium name="Ensembl"/>
        </authorList>
    </citation>
    <scope>IDENTIFICATION</scope>
</reference>
<dbReference type="Bgee" id="ENSGACG00000006562">
    <property type="expression patterns" value="Expressed in intestinal epithelial cell and 3 other cell types or tissues"/>
</dbReference>
<keyword evidence="1" id="KW-0812">Transmembrane</keyword>
<sequence length="511" mass="59671">MEESSDLYDMHETNGSPPWDDHDHRCLEELDNVECLRRKIKFFFMNPCEKYHARGRKPWKLLLQIIKIAIITIQLVSFGLSNQMVVRFKEENLMTFKHLFLKDYVNGGMDMNAVYRQADVYDHIDYVLEQYGHLYNITVGNHEYEKNGTFYNPLTVCQEFYRNGTIYPGNETFEIDAQVKTDCFNVYPMDHPSLREALPNFKLHFKRMLSVKITFVLKAINLQTVRHRELPDCYDFTVVITFDNRAHSGRMTVDLESDVEINECRDWKVTGASARNIYLTVLFDCFIIITCIGSFALCARSVVNGIHLQFEYTLYSRNQVPWSDKLEFLNGWYILIIVSDTLTISGSILKMEIQTKVLTSYDVCSILLGTGTMFVWIGVIRYMGYFRKYNFRTLNTVSECLFSLINGDDMYPTFNHMKQKSSLVWIFSRVYLYSFVSLFIYMVLSLFITIITDTYDTIKQQQQSGTPTSELQKFLSGCNDLPNSGMYRLDENKGFLNCCVSRCRERLTSEA</sequence>
<dbReference type="GO" id="GO:0005886">
    <property type="term" value="C:plasma membrane"/>
    <property type="evidence" value="ECO:0007669"/>
    <property type="project" value="TreeGrafter"/>
</dbReference>
<dbReference type="Proteomes" id="UP000007635">
    <property type="component" value="Chromosome VIII"/>
</dbReference>
<feature type="transmembrane region" description="Helical" evidence="1">
    <location>
        <begin position="361"/>
        <end position="384"/>
    </location>
</feature>
<feature type="domain" description="Mucolipin extracytosolic" evidence="2">
    <location>
        <begin position="85"/>
        <end position="265"/>
    </location>
</feature>
<evidence type="ECO:0000256" key="1">
    <source>
        <dbReference type="SAM" id="Phobius"/>
    </source>
</evidence>
<dbReference type="PANTHER" id="PTHR12127">
    <property type="entry name" value="MUCOLIPIN"/>
    <property type="match status" value="1"/>
</dbReference>
<reference evidence="3 4" key="1">
    <citation type="journal article" date="2021" name="G3 (Bethesda)">
        <title>Improved contiguity of the threespine stickleback genome using long-read sequencing.</title>
        <authorList>
            <person name="Nath S."/>
            <person name="Shaw D.E."/>
            <person name="White M.A."/>
        </authorList>
    </citation>
    <scope>NUCLEOTIDE SEQUENCE [LARGE SCALE GENOMIC DNA]</scope>
    <source>
        <strain evidence="3 4">Lake Benthic</strain>
    </source>
</reference>
<dbReference type="AlphaFoldDB" id="G3NTQ5"/>
<name>G3NTQ5_GASAC</name>
<dbReference type="OrthoDB" id="263481at2759"/>
<dbReference type="GO" id="GO:0072345">
    <property type="term" value="F:NAADP-sensitive calcium-release channel activity"/>
    <property type="evidence" value="ECO:0007669"/>
    <property type="project" value="TreeGrafter"/>
</dbReference>
<dbReference type="GO" id="GO:0005765">
    <property type="term" value="C:lysosomal membrane"/>
    <property type="evidence" value="ECO:0007669"/>
    <property type="project" value="TreeGrafter"/>
</dbReference>
<dbReference type="GeneTree" id="ENSGT00950000183036"/>
<dbReference type="Ensembl" id="ENSGACT00000008742.2">
    <property type="protein sequence ID" value="ENSGACP00000008723.2"/>
    <property type="gene ID" value="ENSGACG00000006562.2"/>
</dbReference>
<dbReference type="STRING" id="69293.ENSGACP00000008723"/>
<dbReference type="InParanoid" id="G3NTQ5"/>
<feature type="transmembrane region" description="Helical" evidence="1">
    <location>
        <begin position="61"/>
        <end position="80"/>
    </location>
</feature>
<accession>G3NTQ5</accession>
<dbReference type="eggNOG" id="KOG3733">
    <property type="taxonomic scope" value="Eukaryota"/>
</dbReference>
<proteinExistence type="predicted"/>
<dbReference type="InterPro" id="IPR049134">
    <property type="entry name" value="MCLN_ECD"/>
</dbReference>
<dbReference type="OMA" id="ELHFKRM"/>
<evidence type="ECO:0000313" key="4">
    <source>
        <dbReference type="Proteomes" id="UP000007635"/>
    </source>
</evidence>
<protein>
    <submittedName>
        <fullName evidence="3">Mucolipin TRP cation channel 3</fullName>
    </submittedName>
</protein>